<sequence length="90" mass="9658">MSKSDAQMHTECLNRFIDLANTIKDEGVGTHVISAAMMSASAVYATYVAAGNEGGLTESGMDKIVEAYRHQMKQVQAAKKAEFDRANASS</sequence>
<dbReference type="Proteomes" id="UP000295554">
    <property type="component" value="Unassembled WGS sequence"/>
</dbReference>
<protein>
    <submittedName>
        <fullName evidence="1">DUF3144 domain-containing protein</fullName>
    </submittedName>
</protein>
<reference evidence="1 2" key="1">
    <citation type="submission" date="2019-03" db="EMBL/GenBank/DDBJ databases">
        <title>Seongchinamella monodicae gen. nov., sp. nov., a novel member of the Gammaproteobacteria isolated from a tidal mudflat of beach.</title>
        <authorList>
            <person name="Yang H.G."/>
            <person name="Kang J.W."/>
            <person name="Lee S.D."/>
        </authorList>
    </citation>
    <scope>NUCLEOTIDE SEQUENCE [LARGE SCALE GENOMIC DNA]</scope>
    <source>
        <strain evidence="1 2">GH4-78</strain>
    </source>
</reference>
<dbReference type="Gene3D" id="1.10.287.3020">
    <property type="match status" value="1"/>
</dbReference>
<dbReference type="AlphaFoldDB" id="A0A4R5LRX2"/>
<keyword evidence="2" id="KW-1185">Reference proteome</keyword>
<accession>A0A4R5LRX2</accession>
<gene>
    <name evidence="1" type="ORF">E2F43_08465</name>
</gene>
<organism evidence="1 2">
    <name type="scientific">Seongchinamella unica</name>
    <dbReference type="NCBI Taxonomy" id="2547392"/>
    <lineage>
        <taxon>Bacteria</taxon>
        <taxon>Pseudomonadati</taxon>
        <taxon>Pseudomonadota</taxon>
        <taxon>Gammaproteobacteria</taxon>
        <taxon>Cellvibrionales</taxon>
        <taxon>Halieaceae</taxon>
        <taxon>Seongchinamella</taxon>
    </lineage>
</organism>
<dbReference type="Pfam" id="PF11342">
    <property type="entry name" value="DUF3144"/>
    <property type="match status" value="1"/>
</dbReference>
<evidence type="ECO:0000313" key="2">
    <source>
        <dbReference type="Proteomes" id="UP000295554"/>
    </source>
</evidence>
<dbReference type="OrthoDB" id="5741390at2"/>
<comment type="caution">
    <text evidence="1">The sequence shown here is derived from an EMBL/GenBank/DDBJ whole genome shotgun (WGS) entry which is preliminary data.</text>
</comment>
<name>A0A4R5LRX2_9GAMM</name>
<dbReference type="EMBL" id="SMSE01000002">
    <property type="protein sequence ID" value="TDG13556.1"/>
    <property type="molecule type" value="Genomic_DNA"/>
</dbReference>
<evidence type="ECO:0000313" key="1">
    <source>
        <dbReference type="EMBL" id="TDG13556.1"/>
    </source>
</evidence>
<dbReference type="RefSeq" id="WP_133211643.1">
    <property type="nucleotide sequence ID" value="NZ_SMSE01000002.1"/>
</dbReference>
<dbReference type="InterPro" id="IPR021490">
    <property type="entry name" value="DUF3144"/>
</dbReference>
<proteinExistence type="predicted"/>